<evidence type="ECO:0000256" key="7">
    <source>
        <dbReference type="SAM" id="Phobius"/>
    </source>
</evidence>
<comment type="subcellular location">
    <subcellularLocation>
        <location evidence="1">Nucleus</location>
    </subcellularLocation>
</comment>
<keyword evidence="2" id="KW-0805">Transcription regulation</keyword>
<evidence type="ECO:0000256" key="2">
    <source>
        <dbReference type="ARBA" id="ARBA00023015"/>
    </source>
</evidence>
<dbReference type="PANTHER" id="PTHR31845:SF32">
    <property type="entry name" value="MISCELLANEOUS ZN(II)2CYS6 TRANSCRIPTION FACTOR (EUROFUNG)-RELATED"/>
    <property type="match status" value="1"/>
</dbReference>
<evidence type="ECO:0000256" key="4">
    <source>
        <dbReference type="ARBA" id="ARBA00023163"/>
    </source>
</evidence>
<feature type="compositionally biased region" description="Basic and acidic residues" evidence="6">
    <location>
        <begin position="131"/>
        <end position="141"/>
    </location>
</feature>
<feature type="compositionally biased region" description="Low complexity" evidence="6">
    <location>
        <begin position="63"/>
        <end position="74"/>
    </location>
</feature>
<reference evidence="9" key="1">
    <citation type="submission" date="2018-03" db="EMBL/GenBank/DDBJ databases">
        <authorList>
            <person name="Guldener U."/>
        </authorList>
    </citation>
    <scope>NUCLEOTIDE SEQUENCE</scope>
</reference>
<dbReference type="PROSITE" id="PS00463">
    <property type="entry name" value="ZN2_CY6_FUNGAL_1"/>
    <property type="match status" value="1"/>
</dbReference>
<keyword evidence="7" id="KW-0472">Membrane</keyword>
<feature type="transmembrane region" description="Helical" evidence="7">
    <location>
        <begin position="246"/>
        <end position="266"/>
    </location>
</feature>
<evidence type="ECO:0000256" key="3">
    <source>
        <dbReference type="ARBA" id="ARBA00023125"/>
    </source>
</evidence>
<feature type="region of interest" description="Disordered" evidence="6">
    <location>
        <begin position="95"/>
        <end position="169"/>
    </location>
</feature>
<keyword evidence="3" id="KW-0238">DNA-binding</keyword>
<evidence type="ECO:0000313" key="10">
    <source>
        <dbReference type="Proteomes" id="UP001187682"/>
    </source>
</evidence>
<keyword evidence="4" id="KW-0804">Transcription</keyword>
<feature type="domain" description="Zn(2)-C6 fungal-type" evidence="8">
    <location>
        <begin position="20"/>
        <end position="50"/>
    </location>
</feature>
<evidence type="ECO:0000256" key="5">
    <source>
        <dbReference type="ARBA" id="ARBA00023242"/>
    </source>
</evidence>
<feature type="region of interest" description="Disordered" evidence="6">
    <location>
        <begin position="57"/>
        <end position="76"/>
    </location>
</feature>
<dbReference type="AlphaFoldDB" id="A0AAE8MWK8"/>
<dbReference type="EMBL" id="ONZQ02000005">
    <property type="protein sequence ID" value="SPO01670.1"/>
    <property type="molecule type" value="Genomic_DNA"/>
</dbReference>
<keyword evidence="7" id="KW-0812">Transmembrane</keyword>
<evidence type="ECO:0000313" key="9">
    <source>
        <dbReference type="EMBL" id="SPO01670.1"/>
    </source>
</evidence>
<dbReference type="GO" id="GO:0000981">
    <property type="term" value="F:DNA-binding transcription factor activity, RNA polymerase II-specific"/>
    <property type="evidence" value="ECO:0007669"/>
    <property type="project" value="InterPro"/>
</dbReference>
<gene>
    <name evidence="9" type="ORF">DNG_04343</name>
</gene>
<dbReference type="GO" id="GO:0000976">
    <property type="term" value="F:transcription cis-regulatory region binding"/>
    <property type="evidence" value="ECO:0007669"/>
    <property type="project" value="TreeGrafter"/>
</dbReference>
<accession>A0AAE8MWK8</accession>
<dbReference type="InterPro" id="IPR001138">
    <property type="entry name" value="Zn2Cys6_DnaBD"/>
</dbReference>
<feature type="compositionally biased region" description="Low complexity" evidence="6">
    <location>
        <begin position="146"/>
        <end position="169"/>
    </location>
</feature>
<dbReference type="GO" id="GO:0008270">
    <property type="term" value="F:zinc ion binding"/>
    <property type="evidence" value="ECO:0007669"/>
    <property type="project" value="InterPro"/>
</dbReference>
<dbReference type="InterPro" id="IPR051089">
    <property type="entry name" value="prtT"/>
</dbReference>
<evidence type="ECO:0000256" key="6">
    <source>
        <dbReference type="SAM" id="MobiDB-lite"/>
    </source>
</evidence>
<sequence length="570" mass="63114">MNPDATSAAAVRDSAPYGKACAGCSKAKCRCIPRGPGLKCERCDRLRKECQPSTVVRKRPSAAKRSAPRAPSAAQLGEKLDDLVTLLRERSQVDVVHRDASGTRQHGPPEGALPFSADGASNGQPRGRRGHWAETTRDLREPPATSPTTNYLTPHTTTSPFPQEPSPSQSEQYLRTFRENYLPMFPFVCIHPDTTAAQLQKEWPVLWLNIRALCCKSFQEQLVLERQVCETMAQKILVDMDRNMDMLLGLIAFLVCAFSGLAMALLNDLQLDRQTHDFHGLENIGNYGFPVKPPLSALNCTNEERRALLGCYVVTNSFSCFIKKPTAMKWTPYMEDCVQHLSQQPENEGDEVLVTIVRVSKILDDLIAASPWRLPTSEHIISYLLSTEVMIYELALYPVERGTVAPGFIDMSRTDCFYACLRAASQFLDNWFTFTPEEILGLPIPIHMQFNRCTQTLCRLSVLDDPAWDRAAVSGAVDLLATLEKCADLYSAVPSAIGLETDGGDTSNRYAAVLRRTVPIWRKAFEEAGVTSGTVGVGAGGEADGMSDVAAMDFSFEVWLNDSFSMFNTY</sequence>
<evidence type="ECO:0000256" key="1">
    <source>
        <dbReference type="ARBA" id="ARBA00004123"/>
    </source>
</evidence>
<dbReference type="PANTHER" id="PTHR31845">
    <property type="entry name" value="FINGER DOMAIN PROTEIN, PUTATIVE-RELATED"/>
    <property type="match status" value="1"/>
</dbReference>
<organism evidence="9 10">
    <name type="scientific">Cephalotrichum gorgonifer</name>
    <dbReference type="NCBI Taxonomy" id="2041049"/>
    <lineage>
        <taxon>Eukaryota</taxon>
        <taxon>Fungi</taxon>
        <taxon>Dikarya</taxon>
        <taxon>Ascomycota</taxon>
        <taxon>Pezizomycotina</taxon>
        <taxon>Sordariomycetes</taxon>
        <taxon>Hypocreomycetidae</taxon>
        <taxon>Microascales</taxon>
        <taxon>Microascaceae</taxon>
        <taxon>Cephalotrichum</taxon>
    </lineage>
</organism>
<keyword evidence="7" id="KW-1133">Transmembrane helix</keyword>
<proteinExistence type="predicted"/>
<keyword evidence="10" id="KW-1185">Reference proteome</keyword>
<dbReference type="GO" id="GO:0005634">
    <property type="term" value="C:nucleus"/>
    <property type="evidence" value="ECO:0007669"/>
    <property type="project" value="UniProtKB-SubCell"/>
</dbReference>
<dbReference type="Proteomes" id="UP001187682">
    <property type="component" value="Unassembled WGS sequence"/>
</dbReference>
<protein>
    <recommendedName>
        <fullName evidence="8">Zn(2)-C6 fungal-type domain-containing protein</fullName>
    </recommendedName>
</protein>
<comment type="caution">
    <text evidence="9">The sequence shown here is derived from an EMBL/GenBank/DDBJ whole genome shotgun (WGS) entry which is preliminary data.</text>
</comment>
<dbReference type="CDD" id="cd12148">
    <property type="entry name" value="fungal_TF_MHR"/>
    <property type="match status" value="1"/>
</dbReference>
<evidence type="ECO:0000259" key="8">
    <source>
        <dbReference type="PROSITE" id="PS00463"/>
    </source>
</evidence>
<name>A0AAE8MWK8_9PEZI</name>
<keyword evidence="5" id="KW-0539">Nucleus</keyword>